<dbReference type="RefSeq" id="XP_033400729.1">
    <property type="nucleotide sequence ID" value="XM_033536021.1"/>
</dbReference>
<dbReference type="InterPro" id="IPR044924">
    <property type="entry name" value="HAD-SF_hydro_IA_REG-2-like_cap"/>
</dbReference>
<dbReference type="InterPro" id="IPR036412">
    <property type="entry name" value="HAD-like_sf"/>
</dbReference>
<evidence type="ECO:0000313" key="1">
    <source>
        <dbReference type="EMBL" id="KAF2145017.1"/>
    </source>
</evidence>
<dbReference type="SUPFAM" id="SSF56784">
    <property type="entry name" value="HAD-like"/>
    <property type="match status" value="1"/>
</dbReference>
<feature type="non-terminal residue" evidence="1">
    <location>
        <position position="1"/>
    </location>
</feature>
<accession>A0A6A6BQD2</accession>
<dbReference type="PANTHER" id="PTHR46191:SF2">
    <property type="entry name" value="HALOACID DEHALOGENASE-LIKE HYDROLASE DOMAIN-CONTAINING PROTEIN 3"/>
    <property type="match status" value="1"/>
</dbReference>
<sequence>AKKNLFIAFDAFGTLFTPKLPIGQQYGAIARKHGICKEVSDDDIMRAFGKSFKNRSKEAPNYGKAVGWDPTVWWGHVITGTFKPFLSEGQTLPKRLIPDLLTHFASREGYDLYPDVVPIFKMFREMKQQQQQQQQQQQRQQQNAWKFDRTVIGVVTNSDDRVAGILRSFDLRVGHGIYGEPMPPPPARAHPAKPEDNDVDFVLTSYDCGYEKPHRGIFDAAREMLLQRFSVVDESGTRSPEDSWQMLYVGDEFAKDVVGSEAAGWDALLIDRE</sequence>
<dbReference type="EMBL" id="ML995478">
    <property type="protein sequence ID" value="KAF2145017.1"/>
    <property type="molecule type" value="Genomic_DNA"/>
</dbReference>
<reference evidence="1" key="1">
    <citation type="journal article" date="2020" name="Stud. Mycol.">
        <title>101 Dothideomycetes genomes: a test case for predicting lifestyles and emergence of pathogens.</title>
        <authorList>
            <person name="Haridas S."/>
            <person name="Albert R."/>
            <person name="Binder M."/>
            <person name="Bloem J."/>
            <person name="Labutti K."/>
            <person name="Salamov A."/>
            <person name="Andreopoulos B."/>
            <person name="Baker S."/>
            <person name="Barry K."/>
            <person name="Bills G."/>
            <person name="Bluhm B."/>
            <person name="Cannon C."/>
            <person name="Castanera R."/>
            <person name="Culley D."/>
            <person name="Daum C."/>
            <person name="Ezra D."/>
            <person name="Gonzalez J."/>
            <person name="Henrissat B."/>
            <person name="Kuo A."/>
            <person name="Liang C."/>
            <person name="Lipzen A."/>
            <person name="Lutzoni F."/>
            <person name="Magnuson J."/>
            <person name="Mondo S."/>
            <person name="Nolan M."/>
            <person name="Ohm R."/>
            <person name="Pangilinan J."/>
            <person name="Park H.-J."/>
            <person name="Ramirez L."/>
            <person name="Alfaro M."/>
            <person name="Sun H."/>
            <person name="Tritt A."/>
            <person name="Yoshinaga Y."/>
            <person name="Zwiers L.-H."/>
            <person name="Turgeon B."/>
            <person name="Goodwin S."/>
            <person name="Spatafora J."/>
            <person name="Crous P."/>
            <person name="Grigoriev I."/>
        </authorList>
    </citation>
    <scope>NUCLEOTIDE SEQUENCE</scope>
    <source>
        <strain evidence="1">CBS 121167</strain>
    </source>
</reference>
<dbReference type="AlphaFoldDB" id="A0A6A6BQD2"/>
<dbReference type="OrthoDB" id="444127at2759"/>
<keyword evidence="2" id="KW-1185">Reference proteome</keyword>
<dbReference type="Gene3D" id="1.10.150.720">
    <property type="entry name" value="Haloacid dehalogenase-like hydrolase"/>
    <property type="match status" value="1"/>
</dbReference>
<gene>
    <name evidence="1" type="ORF">K452DRAFT_200136</name>
</gene>
<dbReference type="Pfam" id="PF13242">
    <property type="entry name" value="Hydrolase_like"/>
    <property type="match status" value="1"/>
</dbReference>
<name>A0A6A6BQD2_9PEZI</name>
<proteinExistence type="predicted"/>
<organism evidence="1 2">
    <name type="scientific">Aplosporella prunicola CBS 121167</name>
    <dbReference type="NCBI Taxonomy" id="1176127"/>
    <lineage>
        <taxon>Eukaryota</taxon>
        <taxon>Fungi</taxon>
        <taxon>Dikarya</taxon>
        <taxon>Ascomycota</taxon>
        <taxon>Pezizomycotina</taxon>
        <taxon>Dothideomycetes</taxon>
        <taxon>Dothideomycetes incertae sedis</taxon>
        <taxon>Botryosphaeriales</taxon>
        <taxon>Aplosporellaceae</taxon>
        <taxon>Aplosporella</taxon>
    </lineage>
</organism>
<dbReference type="Proteomes" id="UP000799438">
    <property type="component" value="Unassembled WGS sequence"/>
</dbReference>
<dbReference type="PANTHER" id="PTHR46191">
    <property type="match status" value="1"/>
</dbReference>
<protein>
    <recommendedName>
        <fullName evidence="3">Haloacid dehalogenase</fullName>
    </recommendedName>
</protein>
<dbReference type="Gene3D" id="3.40.50.1000">
    <property type="entry name" value="HAD superfamily/HAD-like"/>
    <property type="match status" value="1"/>
</dbReference>
<dbReference type="GO" id="GO:0005634">
    <property type="term" value="C:nucleus"/>
    <property type="evidence" value="ECO:0007669"/>
    <property type="project" value="TreeGrafter"/>
</dbReference>
<dbReference type="InterPro" id="IPR051828">
    <property type="entry name" value="HAD-like_hydrolase_domain"/>
</dbReference>
<dbReference type="GeneID" id="54293517"/>
<feature type="non-terminal residue" evidence="1">
    <location>
        <position position="273"/>
    </location>
</feature>
<evidence type="ECO:0000313" key="2">
    <source>
        <dbReference type="Proteomes" id="UP000799438"/>
    </source>
</evidence>
<evidence type="ECO:0008006" key="3">
    <source>
        <dbReference type="Google" id="ProtNLM"/>
    </source>
</evidence>
<dbReference type="InterPro" id="IPR023214">
    <property type="entry name" value="HAD_sf"/>
</dbReference>